<dbReference type="PANTHER" id="PTHR36694:SF11">
    <property type="entry name" value="LP21121P-RELATED"/>
    <property type="match status" value="1"/>
</dbReference>
<feature type="transmembrane region" description="Helical" evidence="2">
    <location>
        <begin position="140"/>
        <end position="165"/>
    </location>
</feature>
<protein>
    <submittedName>
        <fullName evidence="3">Putative conserved plasma membrane protein</fullName>
    </submittedName>
</protein>
<organism evidence="3">
    <name type="scientific">Ornithodoros turicata</name>
    <dbReference type="NCBI Taxonomy" id="34597"/>
    <lineage>
        <taxon>Eukaryota</taxon>
        <taxon>Metazoa</taxon>
        <taxon>Ecdysozoa</taxon>
        <taxon>Arthropoda</taxon>
        <taxon>Chelicerata</taxon>
        <taxon>Arachnida</taxon>
        <taxon>Acari</taxon>
        <taxon>Parasitiformes</taxon>
        <taxon>Ixodida</taxon>
        <taxon>Ixodoidea</taxon>
        <taxon>Argasidae</taxon>
        <taxon>Ornithodorinae</taxon>
        <taxon>Ornithodoros</taxon>
    </lineage>
</organism>
<feature type="transmembrane region" description="Helical" evidence="2">
    <location>
        <begin position="74"/>
        <end position="94"/>
    </location>
</feature>
<dbReference type="Pfam" id="PF15860">
    <property type="entry name" value="DUF4728"/>
    <property type="match status" value="1"/>
</dbReference>
<keyword evidence="2" id="KW-1133">Transmembrane helix</keyword>
<accession>A0A2R5LN34</accession>
<evidence type="ECO:0000313" key="3">
    <source>
        <dbReference type="EMBL" id="MBY10932.1"/>
    </source>
</evidence>
<keyword evidence="2" id="KW-0472">Membrane</keyword>
<evidence type="ECO:0000256" key="2">
    <source>
        <dbReference type="SAM" id="Phobius"/>
    </source>
</evidence>
<sequence length="199" mass="21817">MQYMTNCCCGCCDVRKGTKILSILHLICYAIGLIAFAAIAASFNTLKDAIDRAVAEHGIIVDSSVDVFGDGMRGIYITTAVFFAIGVIITSLLVHGAFKSKRNFIFPFLVFEVIILVYHAINIIYSSVMYSRTNVAASNIALNIVAGIIGVCLQVYFYFVILSFYKQLESEERDPHQTVAYAPPGGPMPNYYTPGQGKV</sequence>
<evidence type="ECO:0000256" key="1">
    <source>
        <dbReference type="SAM" id="MobiDB-lite"/>
    </source>
</evidence>
<keyword evidence="2" id="KW-0812">Transmembrane</keyword>
<feature type="transmembrane region" description="Helical" evidence="2">
    <location>
        <begin position="106"/>
        <end position="128"/>
    </location>
</feature>
<dbReference type="EMBL" id="GGLE01006806">
    <property type="protein sequence ID" value="MBY10932.1"/>
    <property type="molecule type" value="Transcribed_RNA"/>
</dbReference>
<reference evidence="3" key="1">
    <citation type="submission" date="2018-03" db="EMBL/GenBank/DDBJ databases">
        <title>The relapsing fever spirochete Borrelia turicatae persists in the highly oxidative environment of its soft-bodied tick vector.</title>
        <authorList>
            <person name="Bourret T.J."/>
            <person name="Boyle W.K."/>
            <person name="Valenzuela J.G."/>
            <person name="Oliveira F."/>
            <person name="Lopez J.E."/>
        </authorList>
    </citation>
    <scope>NUCLEOTIDE SEQUENCE</scope>
    <source>
        <strain evidence="3">Kansas strain/isolate</strain>
        <tissue evidence="3">Salivary glands</tissue>
    </source>
</reference>
<dbReference type="InterPro" id="IPR031720">
    <property type="entry name" value="DUF4728"/>
</dbReference>
<dbReference type="AlphaFoldDB" id="A0A2R5LN34"/>
<feature type="region of interest" description="Disordered" evidence="1">
    <location>
        <begin position="178"/>
        <end position="199"/>
    </location>
</feature>
<feature type="transmembrane region" description="Helical" evidence="2">
    <location>
        <begin position="23"/>
        <end position="43"/>
    </location>
</feature>
<name>A0A2R5LN34_9ACAR</name>
<dbReference type="PANTHER" id="PTHR36694">
    <property type="entry name" value="PASIFLORA 1, ISOFORM A-RELATED"/>
    <property type="match status" value="1"/>
</dbReference>
<proteinExistence type="predicted"/>